<reference evidence="2 3" key="1">
    <citation type="submission" date="2015-07" db="EMBL/GenBank/DDBJ databases">
        <title>Genome sequence of Levilinea saccharolytica DSM 16555.</title>
        <authorList>
            <person name="Hemp J."/>
            <person name="Ward L.M."/>
            <person name="Pace L.A."/>
            <person name="Fischer W.W."/>
        </authorList>
    </citation>
    <scope>NUCLEOTIDE SEQUENCE [LARGE SCALE GENOMIC DNA]</scope>
    <source>
        <strain evidence="2 3">KIBI-1</strain>
    </source>
</reference>
<protein>
    <recommendedName>
        <fullName evidence="1">Thoeris protein ThsB TIR-like domain-containing protein</fullName>
    </recommendedName>
</protein>
<dbReference type="InterPro" id="IPR015032">
    <property type="entry name" value="ThsB__TIR-like_domain"/>
</dbReference>
<evidence type="ECO:0000313" key="2">
    <source>
        <dbReference type="EMBL" id="KPL89930.1"/>
    </source>
</evidence>
<dbReference type="EMBL" id="LGCM01000014">
    <property type="protein sequence ID" value="KPL89930.1"/>
    <property type="molecule type" value="Genomic_DNA"/>
</dbReference>
<accession>A0A0N8GSQ2</accession>
<dbReference type="Gene3D" id="3.40.50.11200">
    <property type="match status" value="1"/>
</dbReference>
<feature type="domain" description="Thoeris protein ThsB TIR-like" evidence="1">
    <location>
        <begin position="7"/>
        <end position="89"/>
    </location>
</feature>
<organism evidence="2 3">
    <name type="scientific">Levilinea saccharolytica</name>
    <dbReference type="NCBI Taxonomy" id="229921"/>
    <lineage>
        <taxon>Bacteria</taxon>
        <taxon>Bacillati</taxon>
        <taxon>Chloroflexota</taxon>
        <taxon>Anaerolineae</taxon>
        <taxon>Anaerolineales</taxon>
        <taxon>Anaerolineaceae</taxon>
        <taxon>Levilinea</taxon>
    </lineage>
</organism>
<dbReference type="AlphaFoldDB" id="A0A0N8GSQ2"/>
<evidence type="ECO:0000259" key="1">
    <source>
        <dbReference type="Pfam" id="PF08937"/>
    </source>
</evidence>
<gene>
    <name evidence="2" type="ORF">ADN01_03400</name>
</gene>
<dbReference type="OrthoDB" id="9809731at2"/>
<dbReference type="Pfam" id="PF08937">
    <property type="entry name" value="ThsB_TIR"/>
    <property type="match status" value="1"/>
</dbReference>
<keyword evidence="3" id="KW-1185">Reference proteome</keyword>
<name>A0A0N8GSQ2_9CHLR</name>
<dbReference type="Proteomes" id="UP000050501">
    <property type="component" value="Unassembled WGS sequence"/>
</dbReference>
<dbReference type="RefSeq" id="WP_062416895.1">
    <property type="nucleotide sequence ID" value="NZ_DF967974.1"/>
</dbReference>
<evidence type="ECO:0000313" key="3">
    <source>
        <dbReference type="Proteomes" id="UP000050501"/>
    </source>
</evidence>
<comment type="caution">
    <text evidence="2">The sequence shown here is derived from an EMBL/GenBank/DDBJ whole genome shotgun (WGS) entry which is preliminary data.</text>
</comment>
<dbReference type="STRING" id="229921.ADN01_03400"/>
<proteinExistence type="predicted"/>
<sequence>MAKSRVFISFDYDHDLGLKNLLVGQAKNPDSPFELADWSVKEPFTGDWKEKVRSRMRQTDQVIVICGEYTDKASGVNAEVTIAQEEALPYFLLYGYSDKTCVKPKTAKDSDKMYKWTWDNLKLLIAGNR</sequence>